<dbReference type="PANTHER" id="PTHR12526">
    <property type="entry name" value="GLYCOSYLTRANSFERASE"/>
    <property type="match status" value="1"/>
</dbReference>
<dbReference type="EMBL" id="BAABJQ010000017">
    <property type="protein sequence ID" value="GAA5192167.1"/>
    <property type="molecule type" value="Genomic_DNA"/>
</dbReference>
<keyword evidence="1" id="KW-0328">Glycosyltransferase</keyword>
<feature type="domain" description="Glycosyl transferase family 1" evidence="3">
    <location>
        <begin position="173"/>
        <end position="335"/>
    </location>
</feature>
<comment type="caution">
    <text evidence="5">The sequence shown here is derived from an EMBL/GenBank/DDBJ whole genome shotgun (WGS) entry which is preliminary data.</text>
</comment>
<dbReference type="Pfam" id="PF00534">
    <property type="entry name" value="Glycos_transf_1"/>
    <property type="match status" value="1"/>
</dbReference>
<organism evidence="5 6">
    <name type="scientific">Rugosimonospora acidiphila</name>
    <dbReference type="NCBI Taxonomy" id="556531"/>
    <lineage>
        <taxon>Bacteria</taxon>
        <taxon>Bacillati</taxon>
        <taxon>Actinomycetota</taxon>
        <taxon>Actinomycetes</taxon>
        <taxon>Micromonosporales</taxon>
        <taxon>Micromonosporaceae</taxon>
        <taxon>Rugosimonospora</taxon>
    </lineage>
</organism>
<dbReference type="InterPro" id="IPR001296">
    <property type="entry name" value="Glyco_trans_1"/>
</dbReference>
<keyword evidence="2" id="KW-0808">Transferase</keyword>
<protein>
    <submittedName>
        <fullName evidence="5">Glycosyltransferase family 4 protein</fullName>
    </submittedName>
</protein>
<reference evidence="6" key="1">
    <citation type="journal article" date="2019" name="Int. J. Syst. Evol. Microbiol.">
        <title>The Global Catalogue of Microorganisms (GCM) 10K type strain sequencing project: providing services to taxonomists for standard genome sequencing and annotation.</title>
        <authorList>
            <consortium name="The Broad Institute Genomics Platform"/>
            <consortium name="The Broad Institute Genome Sequencing Center for Infectious Disease"/>
            <person name="Wu L."/>
            <person name="Ma J."/>
        </authorList>
    </citation>
    <scope>NUCLEOTIDE SEQUENCE [LARGE SCALE GENOMIC DNA]</scope>
    <source>
        <strain evidence="6">JCM 18304</strain>
    </source>
</reference>
<evidence type="ECO:0000256" key="2">
    <source>
        <dbReference type="ARBA" id="ARBA00022679"/>
    </source>
</evidence>
<evidence type="ECO:0000256" key="1">
    <source>
        <dbReference type="ARBA" id="ARBA00022676"/>
    </source>
</evidence>
<dbReference type="CDD" id="cd03801">
    <property type="entry name" value="GT4_PimA-like"/>
    <property type="match status" value="1"/>
</dbReference>
<evidence type="ECO:0000313" key="6">
    <source>
        <dbReference type="Proteomes" id="UP001501570"/>
    </source>
</evidence>
<dbReference type="Proteomes" id="UP001501570">
    <property type="component" value="Unassembled WGS sequence"/>
</dbReference>
<dbReference type="InterPro" id="IPR028098">
    <property type="entry name" value="Glyco_trans_4-like_N"/>
</dbReference>
<keyword evidence="6" id="KW-1185">Reference proteome</keyword>
<dbReference type="RefSeq" id="WP_345633680.1">
    <property type="nucleotide sequence ID" value="NZ_BAABJQ010000017.1"/>
</dbReference>
<dbReference type="Pfam" id="PF13579">
    <property type="entry name" value="Glyco_trans_4_4"/>
    <property type="match status" value="1"/>
</dbReference>
<proteinExistence type="predicted"/>
<dbReference type="PANTHER" id="PTHR12526:SF510">
    <property type="entry name" value="D-INOSITOL 3-PHOSPHATE GLYCOSYLTRANSFERASE"/>
    <property type="match status" value="1"/>
</dbReference>
<evidence type="ECO:0000313" key="5">
    <source>
        <dbReference type="EMBL" id="GAA5192167.1"/>
    </source>
</evidence>
<feature type="domain" description="Glycosyltransferase subfamily 4-like N-terminal" evidence="4">
    <location>
        <begin position="14"/>
        <end position="158"/>
    </location>
</feature>
<evidence type="ECO:0000259" key="4">
    <source>
        <dbReference type="Pfam" id="PF13579"/>
    </source>
</evidence>
<name>A0ABP9S9T6_9ACTN</name>
<sequence length="364" mass="37723">MTARVALVLASATGGIGRHVASLAGGLVSRGLRVTVYGPAATAERFGFAGEFVPVEIPASPRLRDASAVAALRRALAVRRPDVVHAHGLRAGLVAGWARPVRVPLVVTWHNPVPVAGGLRGRLAETMAARVARSAQITLGASADLVARALALGGTDVRLGPVAAPELVATKDRAKVRGELGIPPEAPLILSVGRLHPQKGYAILIEAAVRWRRREPAPVVAIAGTGPLYMALASQISSSRSPVLLLGHRNDVADLLGAADLAVVSSVWEARQLFAQEALRAGLPLVATQVGGLPELVGDAALLVAPGDVDALDAGVGRMLDDPALAAAYAERARDQVRQWPTEEQTVEQVMAVYAELTGLPVAG</sequence>
<gene>
    <name evidence="5" type="ORF">GCM10023322_51130</name>
</gene>
<evidence type="ECO:0000259" key="3">
    <source>
        <dbReference type="Pfam" id="PF00534"/>
    </source>
</evidence>
<dbReference type="SUPFAM" id="SSF53756">
    <property type="entry name" value="UDP-Glycosyltransferase/glycogen phosphorylase"/>
    <property type="match status" value="1"/>
</dbReference>
<dbReference type="Gene3D" id="3.40.50.2000">
    <property type="entry name" value="Glycogen Phosphorylase B"/>
    <property type="match status" value="2"/>
</dbReference>
<accession>A0ABP9S9T6</accession>